<sequence>MSDLETLLMRDRLTDKAVDLWKTYLTGQDAVYEFNPGTFNSESFSVPVSMPLDRTTCYEMEDKIRESIREAIQRGQSRWIAYFNVDGDGQDIMTLNLRLGHITWRSINYFPVPTGRWLVTKLSLREVYQEVEKLLHENSQFALEQ</sequence>
<dbReference type="KEGG" id="ovb:NB640_09150"/>
<accession>A0A9E9LXR1</accession>
<reference evidence="1" key="1">
    <citation type="journal article" date="2022" name="Front. Microbiol.">
        <title>New perspectives on an old grouping: The genomic and phenotypic variability of Oxalobacter formigenes and the implications for calcium oxalate stone prevention.</title>
        <authorList>
            <person name="Chmiel J.A."/>
            <person name="Carr C."/>
            <person name="Stuivenberg G.A."/>
            <person name="Venema R."/>
            <person name="Chanyi R.M."/>
            <person name="Al K.F."/>
            <person name="Giguere D."/>
            <person name="Say H."/>
            <person name="Akouris P.P."/>
            <person name="Dominguez Romero S.A."/>
            <person name="Kwong A."/>
            <person name="Tai V."/>
            <person name="Koval S.F."/>
            <person name="Razvi H."/>
            <person name="Bjazevic J."/>
            <person name="Burton J.P."/>
        </authorList>
    </citation>
    <scope>NUCLEOTIDE SEQUENCE</scope>
    <source>
        <strain evidence="1">WoOx3</strain>
    </source>
</reference>
<keyword evidence="2" id="KW-1185">Reference proteome</keyword>
<dbReference type="RefSeq" id="WP_269308409.1">
    <property type="nucleotide sequence ID" value="NZ_CP098242.1"/>
</dbReference>
<name>A0A9E9LXR1_9BURK</name>
<dbReference type="EMBL" id="CP098242">
    <property type="protein sequence ID" value="WAW09412.1"/>
    <property type="molecule type" value="Genomic_DNA"/>
</dbReference>
<dbReference type="AlphaFoldDB" id="A0A9E9LXR1"/>
<gene>
    <name evidence="1" type="ORF">NB640_09150</name>
</gene>
<organism evidence="1 2">
    <name type="scientific">Oxalobacter vibrioformis</name>
    <dbReference type="NCBI Taxonomy" id="933080"/>
    <lineage>
        <taxon>Bacteria</taxon>
        <taxon>Pseudomonadati</taxon>
        <taxon>Pseudomonadota</taxon>
        <taxon>Betaproteobacteria</taxon>
        <taxon>Burkholderiales</taxon>
        <taxon>Oxalobacteraceae</taxon>
        <taxon>Oxalobacter</taxon>
    </lineage>
</organism>
<dbReference type="Proteomes" id="UP001156215">
    <property type="component" value="Chromosome"/>
</dbReference>
<evidence type="ECO:0000313" key="1">
    <source>
        <dbReference type="EMBL" id="WAW09412.1"/>
    </source>
</evidence>
<protein>
    <submittedName>
        <fullName evidence="1">Uncharacterized protein</fullName>
    </submittedName>
</protein>
<proteinExistence type="predicted"/>
<evidence type="ECO:0000313" key="2">
    <source>
        <dbReference type="Proteomes" id="UP001156215"/>
    </source>
</evidence>